<comment type="caution">
    <text evidence="3">The sequence shown here is derived from an EMBL/GenBank/DDBJ whole genome shotgun (WGS) entry which is preliminary data.</text>
</comment>
<name>A0ABT4T6W7_9ACTN</name>
<keyword evidence="4" id="KW-1185">Reference proteome</keyword>
<sequence>MPTTLSGLLLLVVLLLPGLTYVTVWERRAPNRHVSAFRETSAVIFCSVLADLTVLALFALLHALLPGLTPDVTRLIREGDKYVATHYASLTLWGIGMLATAVVLSALSALRTTLAPHPSSQSAWWRLFDARPSEVERDSGQRPIIKTCCILDDGAQIEGTLAWFNPVTQDIADRDLILVAPLEYTMPDGRRQQLISHAACVPARQIRTILIRYVVDASASPAEEVPPESAVTPESAAPAGEVSTA</sequence>
<evidence type="ECO:0000256" key="1">
    <source>
        <dbReference type="SAM" id="MobiDB-lite"/>
    </source>
</evidence>
<proteinExistence type="predicted"/>
<dbReference type="Proteomes" id="UP001212498">
    <property type="component" value="Unassembled WGS sequence"/>
</dbReference>
<gene>
    <name evidence="3" type="ORF">OUY24_31070</name>
</gene>
<protein>
    <submittedName>
        <fullName evidence="3">DUF6338 family protein</fullName>
    </submittedName>
</protein>
<keyword evidence="2" id="KW-1133">Transmembrane helix</keyword>
<feature type="region of interest" description="Disordered" evidence="1">
    <location>
        <begin position="222"/>
        <end position="245"/>
    </location>
</feature>
<reference evidence="3 4" key="1">
    <citation type="submission" date="2022-11" db="EMBL/GenBank/DDBJ databases">
        <title>Nonomuraea corallina sp. nov., a new species of the genus Nonomuraea isolated from sea side sediment in Thai sea.</title>
        <authorList>
            <person name="Ngamcharungchit C."/>
            <person name="Matsumoto A."/>
            <person name="Suriyachadkun C."/>
            <person name="Panbangred W."/>
            <person name="Inahashi Y."/>
            <person name="Intra B."/>
        </authorList>
    </citation>
    <scope>NUCLEOTIDE SEQUENCE [LARGE SCALE GENOMIC DNA]</scope>
    <source>
        <strain evidence="3 4">DSM 43553</strain>
    </source>
</reference>
<dbReference type="Pfam" id="PF19865">
    <property type="entry name" value="DUF6338"/>
    <property type="match status" value="1"/>
</dbReference>
<feature type="transmembrane region" description="Helical" evidence="2">
    <location>
        <begin position="44"/>
        <end position="65"/>
    </location>
</feature>
<dbReference type="RefSeq" id="WP_271278849.1">
    <property type="nucleotide sequence ID" value="NZ_BAABFD010000003.1"/>
</dbReference>
<dbReference type="EMBL" id="JAPNUD010000121">
    <property type="protein sequence ID" value="MDA0645090.1"/>
    <property type="molecule type" value="Genomic_DNA"/>
</dbReference>
<keyword evidence="2" id="KW-0812">Transmembrane</keyword>
<evidence type="ECO:0000313" key="4">
    <source>
        <dbReference type="Proteomes" id="UP001212498"/>
    </source>
</evidence>
<keyword evidence="2" id="KW-0472">Membrane</keyword>
<accession>A0ABT4T6W7</accession>
<organism evidence="3 4">
    <name type="scientific">Nonomuraea ferruginea</name>
    <dbReference type="NCBI Taxonomy" id="46174"/>
    <lineage>
        <taxon>Bacteria</taxon>
        <taxon>Bacillati</taxon>
        <taxon>Actinomycetota</taxon>
        <taxon>Actinomycetes</taxon>
        <taxon>Streptosporangiales</taxon>
        <taxon>Streptosporangiaceae</taxon>
        <taxon>Nonomuraea</taxon>
    </lineage>
</organism>
<dbReference type="InterPro" id="IPR045919">
    <property type="entry name" value="DUF6338"/>
</dbReference>
<evidence type="ECO:0000256" key="2">
    <source>
        <dbReference type="SAM" id="Phobius"/>
    </source>
</evidence>
<feature type="transmembrane region" description="Helical" evidence="2">
    <location>
        <begin position="86"/>
        <end position="110"/>
    </location>
</feature>
<evidence type="ECO:0000313" key="3">
    <source>
        <dbReference type="EMBL" id="MDA0645090.1"/>
    </source>
</evidence>